<dbReference type="GO" id="GO:0000976">
    <property type="term" value="F:transcription cis-regulatory region binding"/>
    <property type="evidence" value="ECO:0007669"/>
    <property type="project" value="TreeGrafter"/>
</dbReference>
<evidence type="ECO:0000256" key="5">
    <source>
        <dbReference type="SAM" id="MobiDB-lite"/>
    </source>
</evidence>
<keyword evidence="2 4" id="KW-0238">DNA-binding</keyword>
<name>A0A0S4QLH4_9ACTN</name>
<dbReference type="EMBL" id="FAOZ01000006">
    <property type="protein sequence ID" value="CUU55906.1"/>
    <property type="molecule type" value="Genomic_DNA"/>
</dbReference>
<evidence type="ECO:0000259" key="6">
    <source>
        <dbReference type="PROSITE" id="PS50977"/>
    </source>
</evidence>
<dbReference type="PANTHER" id="PTHR30055">
    <property type="entry name" value="HTH-TYPE TRANSCRIPTIONAL REGULATOR RUTR"/>
    <property type="match status" value="1"/>
</dbReference>
<dbReference type="GO" id="GO:0003700">
    <property type="term" value="F:DNA-binding transcription factor activity"/>
    <property type="evidence" value="ECO:0007669"/>
    <property type="project" value="TreeGrafter"/>
</dbReference>
<dbReference type="PROSITE" id="PS50977">
    <property type="entry name" value="HTH_TETR_2"/>
    <property type="match status" value="1"/>
</dbReference>
<evidence type="ECO:0000256" key="1">
    <source>
        <dbReference type="ARBA" id="ARBA00023015"/>
    </source>
</evidence>
<evidence type="ECO:0000256" key="2">
    <source>
        <dbReference type="ARBA" id="ARBA00023125"/>
    </source>
</evidence>
<feature type="region of interest" description="Disordered" evidence="5">
    <location>
        <begin position="1"/>
        <end position="23"/>
    </location>
</feature>
<reference evidence="8" key="1">
    <citation type="submission" date="2015-11" db="EMBL/GenBank/DDBJ databases">
        <authorList>
            <person name="Varghese N."/>
        </authorList>
    </citation>
    <scope>NUCLEOTIDE SEQUENCE [LARGE SCALE GENOMIC DNA]</scope>
    <source>
        <strain evidence="8">DSM 45899</strain>
    </source>
</reference>
<organism evidence="7 8">
    <name type="scientific">Parafrankia irregularis</name>
    <dbReference type="NCBI Taxonomy" id="795642"/>
    <lineage>
        <taxon>Bacteria</taxon>
        <taxon>Bacillati</taxon>
        <taxon>Actinomycetota</taxon>
        <taxon>Actinomycetes</taxon>
        <taxon>Frankiales</taxon>
        <taxon>Frankiaceae</taxon>
        <taxon>Parafrankia</taxon>
    </lineage>
</organism>
<dbReference type="PANTHER" id="PTHR30055:SF234">
    <property type="entry name" value="HTH-TYPE TRANSCRIPTIONAL REGULATOR BETI"/>
    <property type="match status" value="1"/>
</dbReference>
<feature type="region of interest" description="Disordered" evidence="5">
    <location>
        <begin position="120"/>
        <end position="142"/>
    </location>
</feature>
<dbReference type="SUPFAM" id="SSF46689">
    <property type="entry name" value="Homeodomain-like"/>
    <property type="match status" value="1"/>
</dbReference>
<proteinExistence type="predicted"/>
<dbReference type="InterPro" id="IPR050109">
    <property type="entry name" value="HTH-type_TetR-like_transc_reg"/>
</dbReference>
<keyword evidence="3" id="KW-0804">Transcription</keyword>
<feature type="DNA-binding region" description="H-T-H motif" evidence="4">
    <location>
        <begin position="52"/>
        <end position="71"/>
    </location>
</feature>
<protein>
    <submittedName>
        <fullName evidence="7">Regulatory protein, tetR family</fullName>
    </submittedName>
</protein>
<keyword evidence="8" id="KW-1185">Reference proteome</keyword>
<gene>
    <name evidence="7" type="ORF">Ga0074812_106161</name>
</gene>
<evidence type="ECO:0000256" key="4">
    <source>
        <dbReference type="PROSITE-ProRule" id="PRU00335"/>
    </source>
</evidence>
<keyword evidence="1" id="KW-0805">Transcription regulation</keyword>
<evidence type="ECO:0000313" key="8">
    <source>
        <dbReference type="Proteomes" id="UP000198802"/>
    </source>
</evidence>
<evidence type="ECO:0000313" key="7">
    <source>
        <dbReference type="EMBL" id="CUU55906.1"/>
    </source>
</evidence>
<dbReference type="RefSeq" id="WP_091275135.1">
    <property type="nucleotide sequence ID" value="NZ_FAOZ01000006.1"/>
</dbReference>
<feature type="domain" description="HTH tetR-type" evidence="6">
    <location>
        <begin position="29"/>
        <end position="89"/>
    </location>
</feature>
<dbReference type="InterPro" id="IPR001647">
    <property type="entry name" value="HTH_TetR"/>
</dbReference>
<sequence length="236" mass="24810">MTGPAVSEPVSEPAAVTADQAARWSPNQQAARVRIAQAAARLVARSGIAACTTRAVAEEAGLTKSTVHYYVDNAGELVDLAVLTFLRQFADHVRQHMEVAADGPAAFRVLVSTFLPSEGGSAEPGGAAEPGGDRTPEGGGVELGETARLNSLVLWTTYLAHAWPRGAHAEVLTCFETIRALFEDAIGRCGVPDPAERARAVHLYLLGAVQHNIMRPLPPAEVARAVTALSGVPLHQ</sequence>
<dbReference type="Pfam" id="PF00440">
    <property type="entry name" value="TetR_N"/>
    <property type="match status" value="1"/>
</dbReference>
<dbReference type="AlphaFoldDB" id="A0A0S4QLH4"/>
<dbReference type="Proteomes" id="UP000198802">
    <property type="component" value="Unassembled WGS sequence"/>
</dbReference>
<evidence type="ECO:0000256" key="3">
    <source>
        <dbReference type="ARBA" id="ARBA00023163"/>
    </source>
</evidence>
<dbReference type="Gene3D" id="1.10.357.10">
    <property type="entry name" value="Tetracycline Repressor, domain 2"/>
    <property type="match status" value="1"/>
</dbReference>
<dbReference type="InterPro" id="IPR009057">
    <property type="entry name" value="Homeodomain-like_sf"/>
</dbReference>
<accession>A0A0S4QLH4</accession>